<dbReference type="Proteomes" id="UP001148838">
    <property type="component" value="Unassembled WGS sequence"/>
</dbReference>
<feature type="domain" description="C2H2-type" evidence="8">
    <location>
        <begin position="792"/>
        <end position="819"/>
    </location>
</feature>
<dbReference type="Gene3D" id="3.30.160.60">
    <property type="entry name" value="Classic Zinc Finger"/>
    <property type="match status" value="13"/>
</dbReference>
<feature type="domain" description="C2H2-type" evidence="8">
    <location>
        <begin position="708"/>
        <end position="735"/>
    </location>
</feature>
<keyword evidence="2" id="KW-0479">Metal-binding</keyword>
<dbReference type="PROSITE" id="PS00028">
    <property type="entry name" value="ZINC_FINGER_C2H2_1"/>
    <property type="match status" value="13"/>
</dbReference>
<evidence type="ECO:0000256" key="2">
    <source>
        <dbReference type="ARBA" id="ARBA00022723"/>
    </source>
</evidence>
<name>A0ABQ8RVX0_PERAM</name>
<feature type="domain" description="C2H2-type" evidence="8">
    <location>
        <begin position="820"/>
        <end position="846"/>
    </location>
</feature>
<comment type="caution">
    <text evidence="9">The sequence shown here is derived from an EMBL/GenBank/DDBJ whole genome shotgun (WGS) entry which is preliminary data.</text>
</comment>
<feature type="domain" description="C2H2-type" evidence="8">
    <location>
        <begin position="680"/>
        <end position="707"/>
    </location>
</feature>
<sequence>MSLGSSTESYSAFARIGLRENPGKNLNQERKSFDLHLNRIKEECLDQSSDFNSEINFEDIAMPNSVSVVKYETEEGNLQDMGLNAEAIDHSCLTSEIKVEEVAVPYFFEVKCEPQVTLNAVDLGLQEAQENQSEKLVCNSSFVATQFIMYTNASIYEDTKFKILLSKNMKVRIYKTVILPVVLYGCETWTLILKEEQRLRVFENKILRKIFEAKRDEVRGEWRKLHNAELHALYSSPDIIRNIKSRRLRWAGHVSRMGESRNAYRMLVGRPEGKRPLGRPRQRWEDNIKMDLREVGYDDRDRINLAQDRDQWRAYVRAAMNLWEKSHGLDTVKDDLTLDVMPLEDTVITDRSPIDRDKSVSSVSIDIPCEDRPTGCQGQDSFVSSGRIAGESFIECRDYETVFVSQNSLKSQPSSYNSFRSETLRNSNKCDICGKMMAISTALKYQLQLDLSENALKCDTCEISFPESTKNREHTRFLKNEKPFTCDVCEKDCSDSKALKRHMLKHTGKKSFKCSVCEKFFLTSGQLKMHVRKHTGEKPFKCDVCGKCFSQSGALKTHTRQHTGDKPFKCDECGMCFSNSTNLKTHARAHSGERPFKCLDCGKCFTQSGNLKIHARQHTGEKPFKCNICGKFFSYSETLQRHQSVHTSEKPFKCDVCGSFFSKSTNLKRHVRMHTGEKTFKCQDCEKCFWDLRRLKIHVRQHTGERPYMCDICGKRFLESGTLKTHSRKHTGDKPFKCRDCGKCYRESGHLKVHTRVHTGEKPFKCNVCGKCFSHSGILKVHERKHTGEKSFKCPVCGKCFWESSHLKMHSRMHTGEKPFKCHICGKCFSQSGNLKVHVRQHNDEK</sequence>
<feature type="domain" description="C2H2-type" evidence="8">
    <location>
        <begin position="568"/>
        <end position="595"/>
    </location>
</feature>
<feature type="domain" description="C2H2-type" evidence="8">
    <location>
        <begin position="764"/>
        <end position="791"/>
    </location>
</feature>
<evidence type="ECO:0000256" key="1">
    <source>
        <dbReference type="ARBA" id="ARBA00004123"/>
    </source>
</evidence>
<feature type="domain" description="C2H2-type" evidence="8">
    <location>
        <begin position="624"/>
        <end position="651"/>
    </location>
</feature>
<dbReference type="Pfam" id="PF00096">
    <property type="entry name" value="zf-C2H2"/>
    <property type="match status" value="10"/>
</dbReference>
<dbReference type="PANTHER" id="PTHR23226:SF416">
    <property type="entry name" value="FI01424P"/>
    <property type="match status" value="1"/>
</dbReference>
<feature type="domain" description="C2H2-type" evidence="8">
    <location>
        <begin position="512"/>
        <end position="539"/>
    </location>
</feature>
<evidence type="ECO:0000313" key="10">
    <source>
        <dbReference type="Proteomes" id="UP001148838"/>
    </source>
</evidence>
<evidence type="ECO:0000256" key="5">
    <source>
        <dbReference type="ARBA" id="ARBA00022833"/>
    </source>
</evidence>
<protein>
    <recommendedName>
        <fullName evidence="8">C2H2-type domain-containing protein</fullName>
    </recommendedName>
</protein>
<evidence type="ECO:0000256" key="3">
    <source>
        <dbReference type="ARBA" id="ARBA00022737"/>
    </source>
</evidence>
<evidence type="ECO:0000256" key="6">
    <source>
        <dbReference type="ARBA" id="ARBA00023242"/>
    </source>
</evidence>
<keyword evidence="10" id="KW-1185">Reference proteome</keyword>
<evidence type="ECO:0000259" key="8">
    <source>
        <dbReference type="PROSITE" id="PS50157"/>
    </source>
</evidence>
<evidence type="ECO:0000313" key="9">
    <source>
        <dbReference type="EMBL" id="KAJ4425862.1"/>
    </source>
</evidence>
<dbReference type="PANTHER" id="PTHR23226">
    <property type="entry name" value="ZINC FINGER AND SCAN DOMAIN-CONTAINING"/>
    <property type="match status" value="1"/>
</dbReference>
<dbReference type="PROSITE" id="PS50157">
    <property type="entry name" value="ZINC_FINGER_C2H2_2"/>
    <property type="match status" value="14"/>
</dbReference>
<keyword evidence="3" id="KW-0677">Repeat</keyword>
<dbReference type="InterPro" id="IPR013087">
    <property type="entry name" value="Znf_C2H2_type"/>
</dbReference>
<keyword evidence="6" id="KW-0539">Nucleus</keyword>
<feature type="domain" description="C2H2-type" evidence="8">
    <location>
        <begin position="456"/>
        <end position="483"/>
    </location>
</feature>
<dbReference type="EMBL" id="JAJSOF020000041">
    <property type="protein sequence ID" value="KAJ4425862.1"/>
    <property type="molecule type" value="Genomic_DNA"/>
</dbReference>
<dbReference type="SUPFAM" id="SSF57667">
    <property type="entry name" value="beta-beta-alpha zinc fingers"/>
    <property type="match status" value="7"/>
</dbReference>
<feature type="domain" description="C2H2-type" evidence="8">
    <location>
        <begin position="596"/>
        <end position="623"/>
    </location>
</feature>
<feature type="domain" description="C2H2-type" evidence="8">
    <location>
        <begin position="540"/>
        <end position="567"/>
    </location>
</feature>
<organism evidence="9 10">
    <name type="scientific">Periplaneta americana</name>
    <name type="common">American cockroach</name>
    <name type="synonym">Blatta americana</name>
    <dbReference type="NCBI Taxonomy" id="6978"/>
    <lineage>
        <taxon>Eukaryota</taxon>
        <taxon>Metazoa</taxon>
        <taxon>Ecdysozoa</taxon>
        <taxon>Arthropoda</taxon>
        <taxon>Hexapoda</taxon>
        <taxon>Insecta</taxon>
        <taxon>Pterygota</taxon>
        <taxon>Neoptera</taxon>
        <taxon>Polyneoptera</taxon>
        <taxon>Dictyoptera</taxon>
        <taxon>Blattodea</taxon>
        <taxon>Blattoidea</taxon>
        <taxon>Blattidae</taxon>
        <taxon>Blattinae</taxon>
        <taxon>Periplaneta</taxon>
    </lineage>
</organism>
<comment type="subcellular location">
    <subcellularLocation>
        <location evidence="1">Nucleus</location>
    </subcellularLocation>
</comment>
<proteinExistence type="predicted"/>
<gene>
    <name evidence="9" type="ORF">ANN_27488</name>
</gene>
<dbReference type="SMART" id="SM00355">
    <property type="entry name" value="ZnF_C2H2"/>
    <property type="match status" value="14"/>
</dbReference>
<reference evidence="9 10" key="1">
    <citation type="journal article" date="2022" name="Allergy">
        <title>Genome assembly and annotation of Periplaneta americana reveal a comprehensive cockroach allergen profile.</title>
        <authorList>
            <person name="Wang L."/>
            <person name="Xiong Q."/>
            <person name="Saelim N."/>
            <person name="Wang L."/>
            <person name="Nong W."/>
            <person name="Wan A.T."/>
            <person name="Shi M."/>
            <person name="Liu X."/>
            <person name="Cao Q."/>
            <person name="Hui J.H.L."/>
            <person name="Sookrung N."/>
            <person name="Leung T.F."/>
            <person name="Tungtrongchitr A."/>
            <person name="Tsui S.K.W."/>
        </authorList>
    </citation>
    <scope>NUCLEOTIDE SEQUENCE [LARGE SCALE GENOMIC DNA]</scope>
    <source>
        <strain evidence="9">PWHHKU_190912</strain>
    </source>
</reference>
<feature type="domain" description="C2H2-type" evidence="8">
    <location>
        <begin position="484"/>
        <end position="511"/>
    </location>
</feature>
<feature type="domain" description="C2H2-type" evidence="8">
    <location>
        <begin position="736"/>
        <end position="763"/>
    </location>
</feature>
<accession>A0ABQ8RVX0</accession>
<feature type="domain" description="C2H2-type" evidence="8">
    <location>
        <begin position="652"/>
        <end position="679"/>
    </location>
</feature>
<keyword evidence="5" id="KW-0862">Zinc</keyword>
<keyword evidence="4 7" id="KW-0863">Zinc-finger</keyword>
<evidence type="ECO:0000256" key="7">
    <source>
        <dbReference type="PROSITE-ProRule" id="PRU00042"/>
    </source>
</evidence>
<dbReference type="InterPro" id="IPR036236">
    <property type="entry name" value="Znf_C2H2_sf"/>
</dbReference>
<evidence type="ECO:0000256" key="4">
    <source>
        <dbReference type="ARBA" id="ARBA00022771"/>
    </source>
</evidence>